<evidence type="ECO:0000256" key="2">
    <source>
        <dbReference type="ARBA" id="ARBA00023004"/>
    </source>
</evidence>
<protein>
    <recommendedName>
        <fullName evidence="6">NAD(P)H-dependent oxidoreductase subunit E</fullName>
    </recommendedName>
</protein>
<dbReference type="RefSeq" id="WP_087371347.1">
    <property type="nucleotide sequence ID" value="NZ_NFKK01000004.1"/>
</dbReference>
<dbReference type="InterPro" id="IPR042128">
    <property type="entry name" value="NuoE_dom"/>
</dbReference>
<dbReference type="InterPro" id="IPR041921">
    <property type="entry name" value="NuoE_N"/>
</dbReference>
<keyword evidence="2" id="KW-0408">Iron</keyword>
<organism evidence="4 5">
    <name type="scientific">Butyricicoccus pullicaecorum</name>
    <dbReference type="NCBI Taxonomy" id="501571"/>
    <lineage>
        <taxon>Bacteria</taxon>
        <taxon>Bacillati</taxon>
        <taxon>Bacillota</taxon>
        <taxon>Clostridia</taxon>
        <taxon>Eubacteriales</taxon>
        <taxon>Butyricicoccaceae</taxon>
        <taxon>Butyricicoccus</taxon>
    </lineage>
</organism>
<evidence type="ECO:0000313" key="5">
    <source>
        <dbReference type="Proteomes" id="UP000195897"/>
    </source>
</evidence>
<accession>A0A1Y4L996</accession>
<evidence type="ECO:0000313" key="4">
    <source>
        <dbReference type="EMBL" id="OUP53306.1"/>
    </source>
</evidence>
<dbReference type="GO" id="GO:0051536">
    <property type="term" value="F:iron-sulfur cluster binding"/>
    <property type="evidence" value="ECO:0007669"/>
    <property type="project" value="UniProtKB-KW"/>
</dbReference>
<dbReference type="EMBL" id="NFKK01000004">
    <property type="protein sequence ID" value="OUP53306.1"/>
    <property type="molecule type" value="Genomic_DNA"/>
</dbReference>
<dbReference type="PANTHER" id="PTHR10371">
    <property type="entry name" value="NADH DEHYDROGENASE UBIQUINONE FLAVOPROTEIN 2, MITOCHONDRIAL"/>
    <property type="match status" value="1"/>
</dbReference>
<reference evidence="5" key="1">
    <citation type="submission" date="2017-04" db="EMBL/GenBank/DDBJ databases">
        <title>Function of individual gut microbiota members based on whole genome sequencing of pure cultures obtained from chicken caecum.</title>
        <authorList>
            <person name="Medvecky M."/>
            <person name="Cejkova D."/>
            <person name="Polansky O."/>
            <person name="Karasova D."/>
            <person name="Kubasova T."/>
            <person name="Cizek A."/>
            <person name="Rychlik I."/>
        </authorList>
    </citation>
    <scope>NUCLEOTIDE SEQUENCE [LARGE SCALE GENOMIC DNA]</scope>
    <source>
        <strain evidence="5">An180</strain>
    </source>
</reference>
<keyword evidence="3" id="KW-0411">Iron-sulfur</keyword>
<dbReference type="GO" id="GO:0003954">
    <property type="term" value="F:NADH dehydrogenase activity"/>
    <property type="evidence" value="ECO:0007669"/>
    <property type="project" value="TreeGrafter"/>
</dbReference>
<name>A0A1Y4L996_9FIRM</name>
<dbReference type="Gene3D" id="1.10.10.1590">
    <property type="entry name" value="NADH-quinone oxidoreductase subunit E"/>
    <property type="match status" value="1"/>
</dbReference>
<comment type="caution">
    <text evidence="4">The sequence shown here is derived from an EMBL/GenBank/DDBJ whole genome shotgun (WGS) entry which is preliminary data.</text>
</comment>
<dbReference type="SUPFAM" id="SSF52833">
    <property type="entry name" value="Thioredoxin-like"/>
    <property type="match status" value="1"/>
</dbReference>
<gene>
    <name evidence="4" type="ORF">B5F17_04690</name>
</gene>
<dbReference type="GO" id="GO:0046872">
    <property type="term" value="F:metal ion binding"/>
    <property type="evidence" value="ECO:0007669"/>
    <property type="project" value="UniProtKB-KW"/>
</dbReference>
<dbReference type="Proteomes" id="UP000195897">
    <property type="component" value="Unassembled WGS sequence"/>
</dbReference>
<sequence>MKETLQEIALYYKNQGAPSDQSALLSCLREAQQTCGGMLDAAAQQEIGAVLGVKPTYLQAVAKRISDLKLSGASHTLTVCQGVNCSREGKSIHRYLEDELGAKPGKTFLGGKWMYQTVGCQRACRTAPNVRVDGQLMTGMTLEKLKEILKNA</sequence>
<dbReference type="CDD" id="cd03064">
    <property type="entry name" value="TRX_Fd_NuoE"/>
    <property type="match status" value="1"/>
</dbReference>
<evidence type="ECO:0000256" key="1">
    <source>
        <dbReference type="ARBA" id="ARBA00022723"/>
    </source>
</evidence>
<dbReference type="PANTHER" id="PTHR10371:SF3">
    <property type="entry name" value="NADH DEHYDROGENASE [UBIQUINONE] FLAVOPROTEIN 2, MITOCHONDRIAL"/>
    <property type="match status" value="1"/>
</dbReference>
<keyword evidence="1" id="KW-0479">Metal-binding</keyword>
<dbReference type="AlphaFoldDB" id="A0A1Y4L996"/>
<dbReference type="Gene3D" id="3.40.30.10">
    <property type="entry name" value="Glutaredoxin"/>
    <property type="match status" value="1"/>
</dbReference>
<evidence type="ECO:0008006" key="6">
    <source>
        <dbReference type="Google" id="ProtNLM"/>
    </source>
</evidence>
<dbReference type="Pfam" id="PF01257">
    <property type="entry name" value="2Fe-2S_thioredx"/>
    <property type="match status" value="1"/>
</dbReference>
<dbReference type="InterPro" id="IPR036249">
    <property type="entry name" value="Thioredoxin-like_sf"/>
</dbReference>
<evidence type="ECO:0000256" key="3">
    <source>
        <dbReference type="ARBA" id="ARBA00023014"/>
    </source>
</evidence>
<proteinExistence type="predicted"/>